<dbReference type="InterPro" id="IPR036271">
    <property type="entry name" value="Tet_transcr_reg_TetR-rel_C_sf"/>
</dbReference>
<gene>
    <name evidence="5" type="ORF">EC501_16650</name>
</gene>
<dbReference type="Gene3D" id="1.10.10.60">
    <property type="entry name" value="Homeodomain-like"/>
    <property type="match status" value="1"/>
</dbReference>
<comment type="caution">
    <text evidence="5">The sequence shown here is derived from an EMBL/GenBank/DDBJ whole genome shotgun (WGS) entry which is preliminary data.</text>
</comment>
<keyword evidence="2 3" id="KW-0238">DNA-binding</keyword>
<keyword evidence="1" id="KW-0678">Repressor</keyword>
<sequence>MSTKNNSNNKKEKSFIEKARRNQIVECAIETIAELGYAQASVSKIAKRANISKGVITYHFASKEELLEQVVIDYYNACLAYINPQFDSHLSPKEMLSKYIEANLHFISKNRKHVFAVIEIVANERTEDGKLRFVGELDERIFQPIEKILFLGMEDGTFREFTPFSARVMAVTIRNVIDGFCIELMRNPETNINDYVNEFVKIFELATRS</sequence>
<dbReference type="OrthoDB" id="2356263at2"/>
<accession>A0A3M8H3W5</accession>
<organism evidence="5 6">
    <name type="scientific">Lysinibacillus halotolerans</name>
    <dbReference type="NCBI Taxonomy" id="1368476"/>
    <lineage>
        <taxon>Bacteria</taxon>
        <taxon>Bacillati</taxon>
        <taxon>Bacillota</taxon>
        <taxon>Bacilli</taxon>
        <taxon>Bacillales</taxon>
        <taxon>Bacillaceae</taxon>
        <taxon>Lysinibacillus</taxon>
    </lineage>
</organism>
<evidence type="ECO:0000256" key="3">
    <source>
        <dbReference type="PROSITE-ProRule" id="PRU00335"/>
    </source>
</evidence>
<feature type="DNA-binding region" description="H-T-H motif" evidence="3">
    <location>
        <begin position="41"/>
        <end position="60"/>
    </location>
</feature>
<dbReference type="InterPro" id="IPR009057">
    <property type="entry name" value="Homeodomain-like_sf"/>
</dbReference>
<dbReference type="PANTHER" id="PTHR43479">
    <property type="entry name" value="ACREF/ENVCD OPERON REPRESSOR-RELATED"/>
    <property type="match status" value="1"/>
</dbReference>
<dbReference type="PROSITE" id="PS50977">
    <property type="entry name" value="HTH_TETR_2"/>
    <property type="match status" value="1"/>
</dbReference>
<evidence type="ECO:0000259" key="4">
    <source>
        <dbReference type="PROSITE" id="PS50977"/>
    </source>
</evidence>
<evidence type="ECO:0000313" key="6">
    <source>
        <dbReference type="Proteomes" id="UP000279909"/>
    </source>
</evidence>
<dbReference type="PROSITE" id="PS01081">
    <property type="entry name" value="HTH_TETR_1"/>
    <property type="match status" value="1"/>
</dbReference>
<dbReference type="InterPro" id="IPR050624">
    <property type="entry name" value="HTH-type_Tx_Regulator"/>
</dbReference>
<dbReference type="SUPFAM" id="SSF46689">
    <property type="entry name" value="Homeodomain-like"/>
    <property type="match status" value="1"/>
</dbReference>
<dbReference type="RefSeq" id="WP_122973470.1">
    <property type="nucleotide sequence ID" value="NZ_RHLQ01000062.1"/>
</dbReference>
<proteinExistence type="predicted"/>
<dbReference type="GO" id="GO:0003677">
    <property type="term" value="F:DNA binding"/>
    <property type="evidence" value="ECO:0007669"/>
    <property type="project" value="UniProtKB-UniRule"/>
</dbReference>
<dbReference type="InterPro" id="IPR023772">
    <property type="entry name" value="DNA-bd_HTH_TetR-type_CS"/>
</dbReference>
<dbReference type="PANTHER" id="PTHR43479:SF11">
    <property type="entry name" value="ACREF_ENVCD OPERON REPRESSOR-RELATED"/>
    <property type="match status" value="1"/>
</dbReference>
<feature type="domain" description="HTH tetR-type" evidence="4">
    <location>
        <begin position="18"/>
        <end position="78"/>
    </location>
</feature>
<dbReference type="AlphaFoldDB" id="A0A3M8H3W5"/>
<dbReference type="PRINTS" id="PR00455">
    <property type="entry name" value="HTHTETR"/>
</dbReference>
<name>A0A3M8H3W5_9BACI</name>
<keyword evidence="6" id="KW-1185">Reference proteome</keyword>
<dbReference type="Gene3D" id="1.10.357.10">
    <property type="entry name" value="Tetracycline Repressor, domain 2"/>
    <property type="match status" value="1"/>
</dbReference>
<dbReference type="InterPro" id="IPR001647">
    <property type="entry name" value="HTH_TetR"/>
</dbReference>
<dbReference type="Proteomes" id="UP000279909">
    <property type="component" value="Unassembled WGS sequence"/>
</dbReference>
<evidence type="ECO:0000256" key="1">
    <source>
        <dbReference type="ARBA" id="ARBA00022491"/>
    </source>
</evidence>
<protein>
    <submittedName>
        <fullName evidence="5">TetR family transcriptional regulator</fullName>
    </submittedName>
</protein>
<dbReference type="SUPFAM" id="SSF48498">
    <property type="entry name" value="Tetracyclin repressor-like, C-terminal domain"/>
    <property type="match status" value="1"/>
</dbReference>
<evidence type="ECO:0000313" key="5">
    <source>
        <dbReference type="EMBL" id="RNC97175.1"/>
    </source>
</evidence>
<dbReference type="Pfam" id="PF00440">
    <property type="entry name" value="TetR_N"/>
    <property type="match status" value="1"/>
</dbReference>
<reference evidence="5 6" key="1">
    <citation type="journal article" date="2014" name="Int. J. Syst. Evol. Microbiol.">
        <title>Lysinibacillus halotolerans sp. nov., isolated from saline-alkaline soil.</title>
        <authorList>
            <person name="Kong D."/>
            <person name="Wang Y."/>
            <person name="Zhao B."/>
            <person name="Li Y."/>
            <person name="Song J."/>
            <person name="Zhai Y."/>
            <person name="Zhang C."/>
            <person name="Wang H."/>
            <person name="Chen X."/>
            <person name="Zhao B."/>
            <person name="Ruan Z."/>
        </authorList>
    </citation>
    <scope>NUCLEOTIDE SEQUENCE [LARGE SCALE GENOMIC DNA]</scope>
    <source>
        <strain evidence="5 6">MCCC 1A12703</strain>
    </source>
</reference>
<dbReference type="EMBL" id="RHLQ01000062">
    <property type="protein sequence ID" value="RNC97175.1"/>
    <property type="molecule type" value="Genomic_DNA"/>
</dbReference>
<evidence type="ECO:0000256" key="2">
    <source>
        <dbReference type="ARBA" id="ARBA00023125"/>
    </source>
</evidence>